<dbReference type="KEGG" id="amaq:GO499_17180"/>
<dbReference type="EMBL" id="CP046620">
    <property type="protein sequence ID" value="QHQ36787.1"/>
    <property type="molecule type" value="Genomic_DNA"/>
</dbReference>
<feature type="transmembrane region" description="Helical" evidence="1">
    <location>
        <begin position="51"/>
        <end position="69"/>
    </location>
</feature>
<keyword evidence="1" id="KW-0472">Membrane</keyword>
<dbReference type="Proteomes" id="UP000464495">
    <property type="component" value="Chromosome"/>
</dbReference>
<reference evidence="2 3" key="1">
    <citation type="submission" date="2019-12" db="EMBL/GenBank/DDBJ databases">
        <title>Complete genome sequence of Algicella marina strain 9Alg 56(T) isolated from the red alga Tichocarpus crinitus.</title>
        <authorList>
            <person name="Kim S.-G."/>
            <person name="Nedashkovskaya O.I."/>
        </authorList>
    </citation>
    <scope>NUCLEOTIDE SEQUENCE [LARGE SCALE GENOMIC DNA]</scope>
    <source>
        <strain evidence="2 3">9Alg 56</strain>
    </source>
</reference>
<accession>A0A6P1T457</accession>
<evidence type="ECO:0000313" key="3">
    <source>
        <dbReference type="Proteomes" id="UP000464495"/>
    </source>
</evidence>
<organism evidence="2 3">
    <name type="scientific">Algicella marina</name>
    <dbReference type="NCBI Taxonomy" id="2683284"/>
    <lineage>
        <taxon>Bacteria</taxon>
        <taxon>Pseudomonadati</taxon>
        <taxon>Pseudomonadota</taxon>
        <taxon>Alphaproteobacteria</taxon>
        <taxon>Rhodobacterales</taxon>
        <taxon>Paracoccaceae</taxon>
        <taxon>Algicella</taxon>
    </lineage>
</organism>
<evidence type="ECO:0000256" key="1">
    <source>
        <dbReference type="SAM" id="Phobius"/>
    </source>
</evidence>
<proteinExistence type="predicted"/>
<sequence>MSQPPKSEQATRRKREDRARAIPVLGVFLLASPVMNALTGLEAIAGVPVNYVYIFTSWALLILLTIRFSRTPPRSGGR</sequence>
<feature type="transmembrane region" description="Helical" evidence="1">
    <location>
        <begin position="21"/>
        <end position="45"/>
    </location>
</feature>
<gene>
    <name evidence="2" type="ORF">GO499_17180</name>
</gene>
<name>A0A6P1T457_9RHOB</name>
<protein>
    <submittedName>
        <fullName evidence="2">Uncharacterized protein</fullName>
    </submittedName>
</protein>
<evidence type="ECO:0000313" key="2">
    <source>
        <dbReference type="EMBL" id="QHQ36787.1"/>
    </source>
</evidence>
<keyword evidence="3" id="KW-1185">Reference proteome</keyword>
<dbReference type="AlphaFoldDB" id="A0A6P1T457"/>
<keyword evidence="1" id="KW-0812">Transmembrane</keyword>
<keyword evidence="1" id="KW-1133">Transmembrane helix</keyword>
<dbReference type="RefSeq" id="WP_161863331.1">
    <property type="nucleotide sequence ID" value="NZ_CP046620.1"/>
</dbReference>